<dbReference type="InterPro" id="IPR002885">
    <property type="entry name" value="PPR_rpt"/>
</dbReference>
<protein>
    <recommendedName>
        <fullName evidence="3">Pentatricopeptide repeat-containing protein</fullName>
    </recommendedName>
</protein>
<comment type="caution">
    <text evidence="1">The sequence shown here is derived from an EMBL/GenBank/DDBJ whole genome shotgun (WGS) entry which is preliminary data.</text>
</comment>
<sequence length="56" mass="6156">ACEKAGEWQLALSLLSSMPQMRVARDEISFNAAISACEKGGQWQLSMHLLSSMPDM</sequence>
<dbReference type="Gene3D" id="1.25.40.10">
    <property type="entry name" value="Tetratricopeptide repeat domain"/>
    <property type="match status" value="1"/>
</dbReference>
<feature type="non-terminal residue" evidence="1">
    <location>
        <position position="1"/>
    </location>
</feature>
<reference evidence="1" key="1">
    <citation type="submission" date="2021-02" db="EMBL/GenBank/DDBJ databases">
        <authorList>
            <person name="Dougan E. K."/>
            <person name="Rhodes N."/>
            <person name="Thang M."/>
            <person name="Chan C."/>
        </authorList>
    </citation>
    <scope>NUCLEOTIDE SEQUENCE</scope>
</reference>
<dbReference type="InterPro" id="IPR011990">
    <property type="entry name" value="TPR-like_helical_dom_sf"/>
</dbReference>
<dbReference type="EMBL" id="CAJNNW010026691">
    <property type="protein sequence ID" value="CAE8687098.1"/>
    <property type="molecule type" value="Genomic_DNA"/>
</dbReference>
<evidence type="ECO:0000313" key="2">
    <source>
        <dbReference type="Proteomes" id="UP000626109"/>
    </source>
</evidence>
<dbReference type="Proteomes" id="UP000626109">
    <property type="component" value="Unassembled WGS sequence"/>
</dbReference>
<gene>
    <name evidence="1" type="ORF">PGLA2088_LOCUS25305</name>
</gene>
<evidence type="ECO:0008006" key="3">
    <source>
        <dbReference type="Google" id="ProtNLM"/>
    </source>
</evidence>
<name>A0A813JUX7_POLGL</name>
<organism evidence="1 2">
    <name type="scientific">Polarella glacialis</name>
    <name type="common">Dinoflagellate</name>
    <dbReference type="NCBI Taxonomy" id="89957"/>
    <lineage>
        <taxon>Eukaryota</taxon>
        <taxon>Sar</taxon>
        <taxon>Alveolata</taxon>
        <taxon>Dinophyceae</taxon>
        <taxon>Suessiales</taxon>
        <taxon>Suessiaceae</taxon>
        <taxon>Polarella</taxon>
    </lineage>
</organism>
<accession>A0A813JUX7</accession>
<proteinExistence type="predicted"/>
<feature type="non-terminal residue" evidence="1">
    <location>
        <position position="56"/>
    </location>
</feature>
<evidence type="ECO:0000313" key="1">
    <source>
        <dbReference type="EMBL" id="CAE8687098.1"/>
    </source>
</evidence>
<dbReference type="AlphaFoldDB" id="A0A813JUX7"/>
<dbReference type="Pfam" id="PF01535">
    <property type="entry name" value="PPR"/>
    <property type="match status" value="2"/>
</dbReference>